<keyword evidence="5" id="KW-0732">Signal</keyword>
<evidence type="ECO:0000256" key="1">
    <source>
        <dbReference type="ARBA" id="ARBA00004370"/>
    </source>
</evidence>
<dbReference type="Proteomes" id="UP000233398">
    <property type="component" value="Unassembled WGS sequence"/>
</dbReference>
<keyword evidence="7" id="KW-0472">Membrane</keyword>
<comment type="caution">
    <text evidence="11">The sequence shown here is derived from an EMBL/GenBank/DDBJ whole genome shotgun (WGS) entry which is preliminary data.</text>
</comment>
<evidence type="ECO:0000259" key="10">
    <source>
        <dbReference type="PROSITE" id="PS51178"/>
    </source>
</evidence>
<dbReference type="Pfam" id="PF03793">
    <property type="entry name" value="PASTA"/>
    <property type="match status" value="1"/>
</dbReference>
<comment type="catalytic activity">
    <reaction evidence="9">
        <text>a beta-lactam + H2O = a substituted beta-amino acid</text>
        <dbReference type="Rhea" id="RHEA:20401"/>
        <dbReference type="ChEBI" id="CHEBI:15377"/>
        <dbReference type="ChEBI" id="CHEBI:35627"/>
        <dbReference type="ChEBI" id="CHEBI:140347"/>
        <dbReference type="EC" id="3.5.2.6"/>
    </reaction>
</comment>
<dbReference type="GO" id="GO:0005886">
    <property type="term" value="C:plasma membrane"/>
    <property type="evidence" value="ECO:0007669"/>
    <property type="project" value="TreeGrafter"/>
</dbReference>
<dbReference type="CDD" id="cd06575">
    <property type="entry name" value="PASTA_Pbp2x-like_2"/>
    <property type="match status" value="1"/>
</dbReference>
<keyword evidence="12" id="KW-1185">Reference proteome</keyword>
<keyword evidence="4" id="KW-0645">Protease</keyword>
<feature type="domain" description="PASTA" evidence="10">
    <location>
        <begin position="576"/>
        <end position="636"/>
    </location>
</feature>
<dbReference type="SUPFAM" id="SSF54184">
    <property type="entry name" value="Penicillin-binding protein 2x (pbp-2x), c-terminal domain"/>
    <property type="match status" value="2"/>
</dbReference>
<evidence type="ECO:0000256" key="9">
    <source>
        <dbReference type="RuleBase" id="RU361140"/>
    </source>
</evidence>
<evidence type="ECO:0000256" key="2">
    <source>
        <dbReference type="ARBA" id="ARBA00007898"/>
    </source>
</evidence>
<dbReference type="SUPFAM" id="SSF56601">
    <property type="entry name" value="beta-lactamase/transpeptidase-like"/>
    <property type="match status" value="1"/>
</dbReference>
<dbReference type="InterPro" id="IPR036138">
    <property type="entry name" value="PBP_dimer_sf"/>
</dbReference>
<dbReference type="PROSITE" id="PS51178">
    <property type="entry name" value="PASTA"/>
    <property type="match status" value="2"/>
</dbReference>
<protein>
    <recommendedName>
        <fullName evidence="3 9">Beta-lactamase</fullName>
        <ecNumber evidence="3 9">3.5.2.6</ecNumber>
    </recommendedName>
</protein>
<dbReference type="InterPro" id="IPR001460">
    <property type="entry name" value="PCN-bd_Tpept"/>
</dbReference>
<reference evidence="11 12" key="1">
    <citation type="submission" date="2017-11" db="EMBL/GenBank/DDBJ databases">
        <title>Rhodohalobacter 15182 sp. nov., isolated from a salt lake.</title>
        <authorList>
            <person name="Han S."/>
        </authorList>
    </citation>
    <scope>NUCLEOTIDE SEQUENCE [LARGE SCALE GENOMIC DNA]</scope>
    <source>
        <strain evidence="11 12">15182</strain>
    </source>
</reference>
<dbReference type="InterPro" id="IPR002137">
    <property type="entry name" value="Beta-lactam_class-D_AS"/>
</dbReference>
<gene>
    <name evidence="11" type="ORF">CWD77_05695</name>
</gene>
<dbReference type="RefSeq" id="WP_101072265.1">
    <property type="nucleotide sequence ID" value="NZ_PISP01000001.1"/>
</dbReference>
<evidence type="ECO:0000256" key="3">
    <source>
        <dbReference type="ARBA" id="ARBA00012865"/>
    </source>
</evidence>
<dbReference type="Pfam" id="PF03717">
    <property type="entry name" value="PBP_dimer"/>
    <property type="match status" value="1"/>
</dbReference>
<evidence type="ECO:0000256" key="5">
    <source>
        <dbReference type="ARBA" id="ARBA00022729"/>
    </source>
</evidence>
<comment type="subcellular location">
    <subcellularLocation>
        <location evidence="1">Membrane</location>
    </subcellularLocation>
</comment>
<dbReference type="InterPro" id="IPR005543">
    <property type="entry name" value="PASTA_dom"/>
</dbReference>
<dbReference type="PROSITE" id="PS00337">
    <property type="entry name" value="BETA_LACTAMASE_D"/>
    <property type="match status" value="1"/>
</dbReference>
<dbReference type="SUPFAM" id="SSF56519">
    <property type="entry name" value="Penicillin binding protein dimerisation domain"/>
    <property type="match status" value="1"/>
</dbReference>
<feature type="domain" description="PASTA" evidence="10">
    <location>
        <begin position="642"/>
        <end position="702"/>
    </location>
</feature>
<dbReference type="AlphaFoldDB" id="A0A2N0VL75"/>
<dbReference type="Pfam" id="PF00905">
    <property type="entry name" value="Transpeptidase"/>
    <property type="match status" value="1"/>
</dbReference>
<accession>A0A2N0VL75</accession>
<sequence>MNERTAIMGRMFMLLGLLFLLPAAILLQIFRVNMLEADGLKELWNKQAIDTIPISAQRGNIFDTNGSLLATNSVNYKVAVDPLAPTTTREHLNNIATVLSRHTGRSATHYQNVIRNSSNRSRYIVLERSIPVNAYDDLKELGYRSLILEEEYRRNYNFESLSAHTLGFVNHNVDGMSGLENSYNNLLKGRDGLQQVRKDRSNRIFAYVGAPQKLPEQGVNLHTTIDAYIQAITEEELESGIKRHRANYGTAIVMDPKTGAIKALANYPTFDPNNPSSIDSENRRNYAVSDMIEPGSTFKLVTAIAAVEQGVVDFEEIFETPENGQKIIHGQMMRDHDPLGDLDFTGVIAKSSNIATSEIAMRLKPETLYQYARNMGFGTPTNIDLPNEMDGRLQRPYEWSRVTLPWMSIGYEVQVTPIQMLQAYGAFANGGRMMRPYIVEKITDEYGNIIEEKRPNMVRRIAKESTINKLTPVFEEVVTDSGTAGWASVEGLRIAGKTGTAQKLVDGRYQATYRASFAGFFPVEDPKYVMFVLLDEPLSSIYGGYTAGSIFKEIATRIAGLDNEIHRNLLEGNFAIADSVVTPKIEGLHRNDAQMLLDSKNLTASFTGSGDFVLEQQPEPGERITGNTSLNVKLGTMESDSIPDGYALIPNLRDMSMRQATTLLLSRGLEIEMIGSGTIYTQFPRAGDFMKKGRTVTVRGKAREMQQATVVAANE</sequence>
<dbReference type="GO" id="GO:0071555">
    <property type="term" value="P:cell wall organization"/>
    <property type="evidence" value="ECO:0007669"/>
    <property type="project" value="TreeGrafter"/>
</dbReference>
<dbReference type="GO" id="GO:0008658">
    <property type="term" value="F:penicillin binding"/>
    <property type="evidence" value="ECO:0007669"/>
    <property type="project" value="InterPro"/>
</dbReference>
<proteinExistence type="inferred from homology"/>
<dbReference type="Gene3D" id="3.40.710.10">
    <property type="entry name" value="DD-peptidase/beta-lactamase superfamily"/>
    <property type="match status" value="1"/>
</dbReference>
<dbReference type="GO" id="GO:0017001">
    <property type="term" value="P:antibiotic catabolic process"/>
    <property type="evidence" value="ECO:0007669"/>
    <property type="project" value="InterPro"/>
</dbReference>
<evidence type="ECO:0000256" key="8">
    <source>
        <dbReference type="ARBA" id="ARBA00023251"/>
    </source>
</evidence>
<dbReference type="InterPro" id="IPR012338">
    <property type="entry name" value="Beta-lactam/transpept-like"/>
</dbReference>
<dbReference type="InterPro" id="IPR050515">
    <property type="entry name" value="Beta-lactam/transpept"/>
</dbReference>
<evidence type="ECO:0000256" key="4">
    <source>
        <dbReference type="ARBA" id="ARBA00022645"/>
    </source>
</evidence>
<dbReference type="PANTHER" id="PTHR30627">
    <property type="entry name" value="PEPTIDOGLYCAN D,D-TRANSPEPTIDASE"/>
    <property type="match status" value="1"/>
</dbReference>
<organism evidence="11 12">
    <name type="scientific">Rhodohalobacter barkolensis</name>
    <dbReference type="NCBI Taxonomy" id="2053187"/>
    <lineage>
        <taxon>Bacteria</taxon>
        <taxon>Pseudomonadati</taxon>
        <taxon>Balneolota</taxon>
        <taxon>Balneolia</taxon>
        <taxon>Balneolales</taxon>
        <taxon>Balneolaceae</taxon>
        <taxon>Rhodohalobacter</taxon>
    </lineage>
</organism>
<dbReference type="EMBL" id="PISP01000001">
    <property type="protein sequence ID" value="PKD44953.1"/>
    <property type="molecule type" value="Genomic_DNA"/>
</dbReference>
<evidence type="ECO:0000256" key="6">
    <source>
        <dbReference type="ARBA" id="ARBA00022801"/>
    </source>
</evidence>
<dbReference type="GO" id="GO:0046677">
    <property type="term" value="P:response to antibiotic"/>
    <property type="evidence" value="ECO:0007669"/>
    <property type="project" value="UniProtKB-UniRule"/>
</dbReference>
<evidence type="ECO:0000256" key="7">
    <source>
        <dbReference type="ARBA" id="ARBA00023136"/>
    </source>
</evidence>
<dbReference type="OrthoDB" id="9804124at2"/>
<dbReference type="EC" id="3.5.2.6" evidence="3 9"/>
<dbReference type="GO" id="GO:0008800">
    <property type="term" value="F:beta-lactamase activity"/>
    <property type="evidence" value="ECO:0007669"/>
    <property type="project" value="UniProtKB-UniRule"/>
</dbReference>
<evidence type="ECO:0000313" key="11">
    <source>
        <dbReference type="EMBL" id="PKD44953.1"/>
    </source>
</evidence>
<dbReference type="SMART" id="SM00740">
    <property type="entry name" value="PASTA"/>
    <property type="match status" value="2"/>
</dbReference>
<dbReference type="Gene3D" id="3.30.450.330">
    <property type="match status" value="1"/>
</dbReference>
<dbReference type="Gene3D" id="3.90.1310.10">
    <property type="entry name" value="Penicillin-binding protein 2a (Domain 2)"/>
    <property type="match status" value="1"/>
</dbReference>
<keyword evidence="8 9" id="KW-0046">Antibiotic resistance</keyword>
<dbReference type="PANTHER" id="PTHR30627:SF1">
    <property type="entry name" value="PEPTIDOGLYCAN D,D-TRANSPEPTIDASE FTSI"/>
    <property type="match status" value="1"/>
</dbReference>
<dbReference type="GO" id="GO:0004180">
    <property type="term" value="F:carboxypeptidase activity"/>
    <property type="evidence" value="ECO:0007669"/>
    <property type="project" value="UniProtKB-KW"/>
</dbReference>
<keyword evidence="4" id="KW-0121">Carboxypeptidase</keyword>
<name>A0A2N0VL75_9BACT</name>
<keyword evidence="6 9" id="KW-0378">Hydrolase</keyword>
<comment type="similarity">
    <text evidence="2 9">Belongs to the class-D beta-lactamase family.</text>
</comment>
<dbReference type="InterPro" id="IPR005311">
    <property type="entry name" value="PBP_dimer"/>
</dbReference>
<evidence type="ECO:0000313" key="12">
    <source>
        <dbReference type="Proteomes" id="UP000233398"/>
    </source>
</evidence>